<evidence type="ECO:0000313" key="1">
    <source>
        <dbReference type="EMBL" id="MCA9381716.1"/>
    </source>
</evidence>
<name>A0A955RH04_9BACT</name>
<protein>
    <submittedName>
        <fullName evidence="1">Uncharacterized protein</fullName>
    </submittedName>
</protein>
<proteinExistence type="predicted"/>
<dbReference type="AlphaFoldDB" id="A0A955RH04"/>
<comment type="caution">
    <text evidence="1">The sequence shown here is derived from an EMBL/GenBank/DDBJ whole genome shotgun (WGS) entry which is preliminary data.</text>
</comment>
<organism evidence="1 2">
    <name type="scientific">Candidatus Dojkabacteria bacterium</name>
    <dbReference type="NCBI Taxonomy" id="2099670"/>
    <lineage>
        <taxon>Bacteria</taxon>
        <taxon>Candidatus Dojkabacteria</taxon>
    </lineage>
</organism>
<dbReference type="Proteomes" id="UP000775877">
    <property type="component" value="Unassembled WGS sequence"/>
</dbReference>
<gene>
    <name evidence="1" type="ORF">KC678_05600</name>
</gene>
<evidence type="ECO:0000313" key="2">
    <source>
        <dbReference type="Proteomes" id="UP000775877"/>
    </source>
</evidence>
<dbReference type="EMBL" id="JAGQLJ010000166">
    <property type="protein sequence ID" value="MCA9381716.1"/>
    <property type="molecule type" value="Genomic_DNA"/>
</dbReference>
<reference evidence="1" key="2">
    <citation type="journal article" date="2021" name="Microbiome">
        <title>Successional dynamics and alternative stable states in a saline activated sludge microbial community over 9 years.</title>
        <authorList>
            <person name="Wang Y."/>
            <person name="Ye J."/>
            <person name="Ju F."/>
            <person name="Liu L."/>
            <person name="Boyd J.A."/>
            <person name="Deng Y."/>
            <person name="Parks D.H."/>
            <person name="Jiang X."/>
            <person name="Yin X."/>
            <person name="Woodcroft B.J."/>
            <person name="Tyson G.W."/>
            <person name="Hugenholtz P."/>
            <person name="Polz M.F."/>
            <person name="Zhang T."/>
        </authorList>
    </citation>
    <scope>NUCLEOTIDE SEQUENCE</scope>
    <source>
        <strain evidence="1">HKST-UBA13</strain>
    </source>
</reference>
<accession>A0A955RH04</accession>
<reference evidence="1" key="1">
    <citation type="submission" date="2020-04" db="EMBL/GenBank/DDBJ databases">
        <authorList>
            <person name="Zhang T."/>
        </authorList>
    </citation>
    <scope>NUCLEOTIDE SEQUENCE</scope>
    <source>
        <strain evidence="1">HKST-UBA13</strain>
    </source>
</reference>
<sequence length="143" mass="16785">MSKILIYSFRTFLYINDLPIEPFIFYKLKESLTQFEKLILEEKPSYIIGIADNKRSSRFESQTVNIFNQNKVLRGGKNKFDLSVINIPLKINKGFTTSFCNWTAYRISDFLLKGNMKISHSFIHLNRNDITLFNECINQLTSQ</sequence>